<feature type="transmembrane region" description="Helical" evidence="1">
    <location>
        <begin position="80"/>
        <end position="98"/>
    </location>
</feature>
<evidence type="ECO:0000313" key="3">
    <source>
        <dbReference type="EMBL" id="MBO1073667.1"/>
    </source>
</evidence>
<keyword evidence="4" id="KW-1185">Reference proteome</keyword>
<dbReference type="InterPro" id="IPR014509">
    <property type="entry name" value="YjdF-like"/>
</dbReference>
<evidence type="ECO:0000256" key="1">
    <source>
        <dbReference type="SAM" id="Phobius"/>
    </source>
</evidence>
<gene>
    <name evidence="2" type="ORF">IAI60_03335</name>
    <name evidence="3" type="ORF">IAI60_03500</name>
</gene>
<evidence type="ECO:0008006" key="5">
    <source>
        <dbReference type="Google" id="ProtNLM"/>
    </source>
</evidence>
<dbReference type="Pfam" id="PF09997">
    <property type="entry name" value="DUF2238"/>
    <property type="match status" value="1"/>
</dbReference>
<organism evidence="3 4">
    <name type="scientific">Roseomonas marmotae</name>
    <dbReference type="NCBI Taxonomy" id="2768161"/>
    <lineage>
        <taxon>Bacteria</taxon>
        <taxon>Pseudomonadati</taxon>
        <taxon>Pseudomonadota</taxon>
        <taxon>Alphaproteobacteria</taxon>
        <taxon>Acetobacterales</taxon>
        <taxon>Roseomonadaceae</taxon>
        <taxon>Roseomonas</taxon>
    </lineage>
</organism>
<keyword evidence="1" id="KW-0472">Membrane</keyword>
<keyword evidence="1" id="KW-0812">Transmembrane</keyword>
<dbReference type="RefSeq" id="WP_207445244.1">
    <property type="nucleotide sequence ID" value="NZ_CP061091.1"/>
</dbReference>
<proteinExistence type="predicted"/>
<dbReference type="EMBL" id="JACTNF010000002">
    <property type="protein sequence ID" value="MBO1073637.1"/>
    <property type="molecule type" value="Genomic_DNA"/>
</dbReference>
<name>A0ABS3K9G6_9PROT</name>
<feature type="transmembrane region" description="Helical" evidence="1">
    <location>
        <begin position="12"/>
        <end position="30"/>
    </location>
</feature>
<evidence type="ECO:0000313" key="2">
    <source>
        <dbReference type="EMBL" id="MBO1073637.1"/>
    </source>
</evidence>
<keyword evidence="1" id="KW-1133">Transmembrane helix</keyword>
<dbReference type="Proteomes" id="UP001518990">
    <property type="component" value="Unassembled WGS sequence"/>
</dbReference>
<evidence type="ECO:0000313" key="4">
    <source>
        <dbReference type="Proteomes" id="UP001518990"/>
    </source>
</evidence>
<protein>
    <recommendedName>
        <fullName evidence="5">VanZ family protein</fullName>
    </recommendedName>
</protein>
<accession>A0ABS3K9G6</accession>
<sequence length="118" mass="12685">MSGSGQGRMVAWGLAFALLALTFWLTVMFIGQGVREGRAILFVLLISSVGITIGALWEVAEWVFDRFASGDVIKGKDDTMIDMIMDTAGAVAAAALALRYRADAAQRAGVPEHVPRDR</sequence>
<comment type="caution">
    <text evidence="3">The sequence shown here is derived from an EMBL/GenBank/DDBJ whole genome shotgun (WGS) entry which is preliminary data.</text>
</comment>
<dbReference type="EMBL" id="JACTNF010000002">
    <property type="protein sequence ID" value="MBO1073667.1"/>
    <property type="molecule type" value="Genomic_DNA"/>
</dbReference>
<feature type="transmembrane region" description="Helical" evidence="1">
    <location>
        <begin position="39"/>
        <end position="60"/>
    </location>
</feature>
<reference evidence="3 4" key="1">
    <citation type="submission" date="2020-09" db="EMBL/GenBank/DDBJ databases">
        <title>Roseomonas.</title>
        <authorList>
            <person name="Zhu W."/>
        </authorList>
    </citation>
    <scope>NUCLEOTIDE SEQUENCE [LARGE SCALE GENOMIC DNA]</scope>
    <source>
        <strain evidence="3 4">1311</strain>
    </source>
</reference>